<dbReference type="Proteomes" id="UP001158986">
    <property type="component" value="Unassembled WGS sequence"/>
</dbReference>
<dbReference type="Proteomes" id="UP001160483">
    <property type="component" value="Unassembled WGS sequence"/>
</dbReference>
<dbReference type="EMBL" id="CAKLCB010000181">
    <property type="protein sequence ID" value="CAH0516613.1"/>
    <property type="molecule type" value="Genomic_DNA"/>
</dbReference>
<dbReference type="EMBL" id="CAKKTJ010000136">
    <property type="protein sequence ID" value="CAH0476103.1"/>
    <property type="molecule type" value="Genomic_DNA"/>
</dbReference>
<dbReference type="Gene3D" id="3.30.60.30">
    <property type="match status" value="1"/>
</dbReference>
<organism evidence="3 6">
    <name type="scientific">Peronospora belbahrii</name>
    <dbReference type="NCBI Taxonomy" id="622444"/>
    <lineage>
        <taxon>Eukaryota</taxon>
        <taxon>Sar</taxon>
        <taxon>Stramenopiles</taxon>
        <taxon>Oomycota</taxon>
        <taxon>Peronosporomycetes</taxon>
        <taxon>Peronosporales</taxon>
        <taxon>Peronosporaceae</taxon>
        <taxon>Peronospora</taxon>
    </lineage>
</organism>
<evidence type="ECO:0000313" key="5">
    <source>
        <dbReference type="Proteomes" id="UP001158986"/>
    </source>
</evidence>
<dbReference type="SUPFAM" id="SSF100895">
    <property type="entry name" value="Kazal-type serine protease inhibitors"/>
    <property type="match status" value="1"/>
</dbReference>
<gene>
    <name evidence="4" type="ORF">PBS001_LOCUS3269</name>
    <name evidence="3" type="ORF">PBS003_LOCUS2899</name>
</gene>
<evidence type="ECO:0000256" key="1">
    <source>
        <dbReference type="SAM" id="SignalP"/>
    </source>
</evidence>
<feature type="domain" description="Kazal-like" evidence="2">
    <location>
        <begin position="65"/>
        <end position="94"/>
    </location>
</feature>
<reference evidence="3 5" key="1">
    <citation type="submission" date="2021-11" db="EMBL/GenBank/DDBJ databases">
        <authorList>
            <person name="Islam A."/>
            <person name="Islam S."/>
            <person name="Flora M.S."/>
            <person name="Rahman M."/>
            <person name="Ziaur R.M."/>
            <person name="Epstein J.H."/>
            <person name="Hassan M."/>
            <person name="Klassen M."/>
            <person name="Woodard K."/>
            <person name="Webb A."/>
            <person name="Webby R.J."/>
            <person name="El Zowalaty M.E."/>
        </authorList>
    </citation>
    <scope>NUCLEOTIDE SEQUENCE</scope>
    <source>
        <strain evidence="4">Pbs1</strain>
        <strain evidence="3">Pbs3</strain>
    </source>
</reference>
<feature type="signal peptide" evidence="1">
    <location>
        <begin position="1"/>
        <end position="22"/>
    </location>
</feature>
<evidence type="ECO:0000313" key="3">
    <source>
        <dbReference type="EMBL" id="CAH0476103.1"/>
    </source>
</evidence>
<dbReference type="Pfam" id="PF07648">
    <property type="entry name" value="Kazal_2"/>
    <property type="match status" value="1"/>
</dbReference>
<dbReference type="InterPro" id="IPR002350">
    <property type="entry name" value="Kazal_dom"/>
</dbReference>
<sequence>MMKVLVVPVIAALSAFSISIEALERDKQLEVVATVHSNYHLLTRYDDEAKDRLEIKCFDNFTLDDNPICASNGQMYTNLSMFNYRKCMLKIQEGTELEMKDVEFCKSQIREELEHVE</sequence>
<keyword evidence="1" id="KW-0732">Signal</keyword>
<feature type="chain" id="PRO_5043471131" description="Kazal-like domain-containing protein" evidence="1">
    <location>
        <begin position="23"/>
        <end position="117"/>
    </location>
</feature>
<evidence type="ECO:0000259" key="2">
    <source>
        <dbReference type="Pfam" id="PF07648"/>
    </source>
</evidence>
<keyword evidence="5" id="KW-1185">Reference proteome</keyword>
<evidence type="ECO:0000313" key="4">
    <source>
        <dbReference type="EMBL" id="CAH0516613.1"/>
    </source>
</evidence>
<dbReference type="AlphaFoldDB" id="A0AAU9KTC9"/>
<evidence type="ECO:0000313" key="6">
    <source>
        <dbReference type="Proteomes" id="UP001160483"/>
    </source>
</evidence>
<proteinExistence type="predicted"/>
<dbReference type="InterPro" id="IPR036058">
    <property type="entry name" value="Kazal_dom_sf"/>
</dbReference>
<accession>A0AAU9KTC9</accession>
<name>A0AAU9KTC9_9STRA</name>
<protein>
    <recommendedName>
        <fullName evidence="2">Kazal-like domain-containing protein</fullName>
    </recommendedName>
</protein>
<comment type="caution">
    <text evidence="3">The sequence shown here is derived from an EMBL/GenBank/DDBJ whole genome shotgun (WGS) entry which is preliminary data.</text>
</comment>